<keyword evidence="8" id="KW-1185">Reference proteome</keyword>
<gene>
    <name evidence="7" type="ORF">M6B22_19490</name>
</gene>
<name>A0ABY7JXG8_9ACTN</name>
<dbReference type="PROSITE" id="PS00336">
    <property type="entry name" value="BETA_LACTAMASE_C"/>
    <property type="match status" value="1"/>
</dbReference>
<proteinExistence type="inferred from homology"/>
<evidence type="ECO:0000256" key="3">
    <source>
        <dbReference type="ARBA" id="ARBA00022801"/>
    </source>
</evidence>
<dbReference type="PANTHER" id="PTHR46825:SF9">
    <property type="entry name" value="BETA-LACTAMASE-RELATED DOMAIN-CONTAINING PROTEIN"/>
    <property type="match status" value="1"/>
</dbReference>
<dbReference type="InterPro" id="IPR012338">
    <property type="entry name" value="Beta-lactam/transpept-like"/>
</dbReference>
<dbReference type="EMBL" id="CP097463">
    <property type="protein sequence ID" value="WAX56690.1"/>
    <property type="molecule type" value="Genomic_DNA"/>
</dbReference>
<dbReference type="Pfam" id="PF00144">
    <property type="entry name" value="Beta-lactamase"/>
    <property type="match status" value="1"/>
</dbReference>
<dbReference type="SUPFAM" id="SSF56601">
    <property type="entry name" value="beta-lactamase/transpeptidase-like"/>
    <property type="match status" value="1"/>
</dbReference>
<comment type="similarity">
    <text evidence="2 5">Belongs to the class-C beta-lactamase family.</text>
</comment>
<dbReference type="Gene3D" id="3.40.710.10">
    <property type="entry name" value="DD-peptidase/beta-lactamase superfamily"/>
    <property type="match status" value="1"/>
</dbReference>
<comment type="catalytic activity">
    <reaction evidence="1 5">
        <text>a beta-lactam + H2O = a substituted beta-amino acid</text>
        <dbReference type="Rhea" id="RHEA:20401"/>
        <dbReference type="ChEBI" id="CHEBI:15377"/>
        <dbReference type="ChEBI" id="CHEBI:35627"/>
        <dbReference type="ChEBI" id="CHEBI:140347"/>
        <dbReference type="EC" id="3.5.2.6"/>
    </reaction>
</comment>
<evidence type="ECO:0000256" key="1">
    <source>
        <dbReference type="ARBA" id="ARBA00001526"/>
    </source>
</evidence>
<dbReference type="InterPro" id="IPR001586">
    <property type="entry name" value="Beta-lactam_class-C_AS"/>
</dbReference>
<accession>A0ABY7JXG8</accession>
<evidence type="ECO:0000256" key="5">
    <source>
        <dbReference type="RuleBase" id="RU361140"/>
    </source>
</evidence>
<dbReference type="Proteomes" id="UP001164693">
    <property type="component" value="Chromosome"/>
</dbReference>
<evidence type="ECO:0000313" key="7">
    <source>
        <dbReference type="EMBL" id="WAX56690.1"/>
    </source>
</evidence>
<dbReference type="RefSeq" id="WP_269443222.1">
    <property type="nucleotide sequence ID" value="NZ_CP097463.1"/>
</dbReference>
<sequence length="534" mass="56870">MTQDLIRAAAEELLRHQPLPGGVVVAVDRDRTLFTLPFGHADPDRRTPTRDTHLFEIGSISKLLTSVLIGQLVDDGRLDLDDRTLDHLPWLSAGPHTGAITVGRLLAHTSGLISGSDAVPDAAAQVWTLRDRDAAPPGAHFHYSNVGYLVLGEIVRALTGEPHWTVLRRRVFVPLGMRDALARVTHADRPLLAVGSTPARDDRPWLPGDPLVPSTWLEVDGADGNVALDAAGLGTLLRLLLGDGAVDGHRVISAESWRRVTTATAPDGEDVVAPPGSLPVSLSRYGLGVNVERIAGADCVTHGGGMIGYGSFVLADRTNGVAVGALTNADGDCLAAQLLARFAHQVLIADAPPQLPDFDPAVRAGELADLAGLRGTDVAGEPVEVELGADGDRALVHAGGASGRIYRDPYARLATDHPALRLHWLYRPVEPSASSAEPRASAAQLTTLPGHYRAHTPWFANFRIVAREDRLWLTACRGVEAPTADQQLVPIDGDTFRIGAAPWLPERLTCRAVVDSRAVLLDLDGCGYSRTGTQ</sequence>
<reference evidence="7" key="1">
    <citation type="submission" date="2022-05" db="EMBL/GenBank/DDBJ databases">
        <title>Jatrophihabitans sp. SB3-54 whole genome sequence.</title>
        <authorList>
            <person name="Suh M.K."/>
            <person name="Eom M.K."/>
            <person name="Kim J.S."/>
            <person name="Kim H.S."/>
            <person name="Do H.E."/>
            <person name="Shin Y.K."/>
            <person name="Lee J.-S."/>
        </authorList>
    </citation>
    <scope>NUCLEOTIDE SEQUENCE</scope>
    <source>
        <strain evidence="7">SB3-54</strain>
    </source>
</reference>
<evidence type="ECO:0000259" key="6">
    <source>
        <dbReference type="Pfam" id="PF00144"/>
    </source>
</evidence>
<dbReference type="InterPro" id="IPR050491">
    <property type="entry name" value="AmpC-like"/>
</dbReference>
<dbReference type="InterPro" id="IPR001466">
    <property type="entry name" value="Beta-lactam-related"/>
</dbReference>
<evidence type="ECO:0000256" key="4">
    <source>
        <dbReference type="ARBA" id="ARBA00023251"/>
    </source>
</evidence>
<evidence type="ECO:0000313" key="8">
    <source>
        <dbReference type="Proteomes" id="UP001164693"/>
    </source>
</evidence>
<protein>
    <recommendedName>
        <fullName evidence="5">Beta-lactamase</fullName>
        <ecNumber evidence="5">3.5.2.6</ecNumber>
    </recommendedName>
</protein>
<feature type="domain" description="Beta-lactamase-related" evidence="6">
    <location>
        <begin position="7"/>
        <end position="333"/>
    </location>
</feature>
<evidence type="ECO:0000256" key="2">
    <source>
        <dbReference type="ARBA" id="ARBA00007840"/>
    </source>
</evidence>
<keyword evidence="4 5" id="KW-0046">Antibiotic resistance</keyword>
<organism evidence="7 8">
    <name type="scientific">Jatrophihabitans cynanchi</name>
    <dbReference type="NCBI Taxonomy" id="2944128"/>
    <lineage>
        <taxon>Bacteria</taxon>
        <taxon>Bacillati</taxon>
        <taxon>Actinomycetota</taxon>
        <taxon>Actinomycetes</taxon>
        <taxon>Jatrophihabitantales</taxon>
        <taxon>Jatrophihabitantaceae</taxon>
        <taxon>Jatrophihabitans</taxon>
    </lineage>
</organism>
<keyword evidence="3 5" id="KW-0378">Hydrolase</keyword>
<dbReference type="PANTHER" id="PTHR46825">
    <property type="entry name" value="D-ALANYL-D-ALANINE-CARBOXYPEPTIDASE/ENDOPEPTIDASE AMPH"/>
    <property type="match status" value="1"/>
</dbReference>
<dbReference type="EC" id="3.5.2.6" evidence="5"/>